<dbReference type="EMBL" id="QQZK01000032">
    <property type="protein sequence ID" value="KAF5102129.1"/>
    <property type="molecule type" value="Genomic_DNA"/>
</dbReference>
<gene>
    <name evidence="4" type="ORF">DV451_001981</name>
</gene>
<dbReference type="GO" id="GO:0005737">
    <property type="term" value="C:cytoplasm"/>
    <property type="evidence" value="ECO:0007669"/>
    <property type="project" value="TreeGrafter"/>
</dbReference>
<dbReference type="PANTHER" id="PTHR12409:SF0">
    <property type="entry name" value="PREFOLDIN SUBUNIT 3"/>
    <property type="match status" value="1"/>
</dbReference>
<dbReference type="Proteomes" id="UP000750522">
    <property type="component" value="Unassembled WGS sequence"/>
</dbReference>
<comment type="similarity">
    <text evidence="1">Belongs to the prefoldin subunit alpha family.</text>
</comment>
<proteinExistence type="inferred from homology"/>
<dbReference type="GO" id="GO:0006457">
    <property type="term" value="P:protein folding"/>
    <property type="evidence" value="ECO:0007669"/>
    <property type="project" value="InterPro"/>
</dbReference>
<dbReference type="InterPro" id="IPR016655">
    <property type="entry name" value="PFD3"/>
</dbReference>
<evidence type="ECO:0000256" key="1">
    <source>
        <dbReference type="ARBA" id="ARBA00010048"/>
    </source>
</evidence>
<dbReference type="Pfam" id="PF02996">
    <property type="entry name" value="Prefoldin"/>
    <property type="match status" value="1"/>
</dbReference>
<reference evidence="4" key="2">
    <citation type="submission" date="2020-01" db="EMBL/GenBank/DDBJ databases">
        <authorList>
            <person name="Perkins V."/>
            <person name="Lessard M.-H."/>
            <person name="Dugat-Bony E."/>
            <person name="Frenette M."/>
            <person name="Labrie S."/>
        </authorList>
    </citation>
    <scope>NUCLEOTIDE SEQUENCE</scope>
    <source>
        <strain evidence="4">LMA-70</strain>
    </source>
</reference>
<dbReference type="GO" id="GO:0016272">
    <property type="term" value="C:prefoldin complex"/>
    <property type="evidence" value="ECO:0007669"/>
    <property type="project" value="InterPro"/>
</dbReference>
<dbReference type="AlphaFoldDB" id="A0A9P5G5L4"/>
<dbReference type="InterPro" id="IPR004127">
    <property type="entry name" value="Prefoldin_subunit_alpha"/>
</dbReference>
<evidence type="ECO:0000256" key="3">
    <source>
        <dbReference type="SAM" id="Coils"/>
    </source>
</evidence>
<comment type="caution">
    <text evidence="4">The sequence shown here is derived from an EMBL/GenBank/DDBJ whole genome shotgun (WGS) entry which is preliminary data.</text>
</comment>
<evidence type="ECO:0000256" key="2">
    <source>
        <dbReference type="ARBA" id="ARBA00023186"/>
    </source>
</evidence>
<sequence>MSTEAPKSIYDAGKANPRGIPQAPFVEKVEDFVKSPEEVEMDSDEPFTTNYELNDTLYAKAAITPTKTVYLWLGANVMLEYPTTEAIELLQQRLKAANESLATCEEDLEFLKENITTMEVNTARVYNWDVQKRKELKAQEKE</sequence>
<reference evidence="4" key="1">
    <citation type="journal article" date="2020" name="Front. Microbiol.">
        <title>Phenotypic and Genetic Characterization of the Cheese Ripening Yeast Geotrichum candidum.</title>
        <authorList>
            <person name="Perkins V."/>
            <person name="Vignola S."/>
            <person name="Lessard M.H."/>
            <person name="Plante P.L."/>
            <person name="Corbeil J."/>
            <person name="Dugat-Bony E."/>
            <person name="Frenette M."/>
            <person name="Labrie S."/>
        </authorList>
    </citation>
    <scope>NUCLEOTIDE SEQUENCE</scope>
    <source>
        <strain evidence="4">LMA-70</strain>
    </source>
</reference>
<dbReference type="Gene3D" id="1.10.287.370">
    <property type="match status" value="1"/>
</dbReference>
<feature type="coiled-coil region" evidence="3">
    <location>
        <begin position="87"/>
        <end position="121"/>
    </location>
</feature>
<evidence type="ECO:0000313" key="4">
    <source>
        <dbReference type="EMBL" id="KAF5102129.1"/>
    </source>
</evidence>
<dbReference type="GO" id="GO:0007021">
    <property type="term" value="P:tubulin complex assembly"/>
    <property type="evidence" value="ECO:0007669"/>
    <property type="project" value="TreeGrafter"/>
</dbReference>
<accession>A0A9P5G5L4</accession>
<keyword evidence="3" id="KW-0175">Coiled coil</keyword>
<evidence type="ECO:0000313" key="5">
    <source>
        <dbReference type="Proteomes" id="UP000750522"/>
    </source>
</evidence>
<protein>
    <recommendedName>
        <fullName evidence="6">Prefoldin subunit 3</fullName>
    </recommendedName>
</protein>
<dbReference type="PANTHER" id="PTHR12409">
    <property type="entry name" value="PREFOLDIN SUBUNIT 3"/>
    <property type="match status" value="1"/>
</dbReference>
<dbReference type="InterPro" id="IPR009053">
    <property type="entry name" value="Prefoldin"/>
</dbReference>
<organism evidence="4 5">
    <name type="scientific">Geotrichum candidum</name>
    <name type="common">Oospora lactis</name>
    <name type="synonym">Dipodascus geotrichum</name>
    <dbReference type="NCBI Taxonomy" id="1173061"/>
    <lineage>
        <taxon>Eukaryota</taxon>
        <taxon>Fungi</taxon>
        <taxon>Dikarya</taxon>
        <taxon>Ascomycota</taxon>
        <taxon>Saccharomycotina</taxon>
        <taxon>Dipodascomycetes</taxon>
        <taxon>Dipodascales</taxon>
        <taxon>Dipodascaceae</taxon>
        <taxon>Geotrichum</taxon>
    </lineage>
</organism>
<dbReference type="CDD" id="cd23156">
    <property type="entry name" value="Prefoldin_3"/>
    <property type="match status" value="1"/>
</dbReference>
<dbReference type="PIRSF" id="PIRSF016396">
    <property type="entry name" value="Prefoldin_subunit_3"/>
    <property type="match status" value="1"/>
</dbReference>
<name>A0A9P5G5L4_GEOCN</name>
<dbReference type="GO" id="GO:0015631">
    <property type="term" value="F:tubulin binding"/>
    <property type="evidence" value="ECO:0007669"/>
    <property type="project" value="TreeGrafter"/>
</dbReference>
<evidence type="ECO:0008006" key="6">
    <source>
        <dbReference type="Google" id="ProtNLM"/>
    </source>
</evidence>
<dbReference type="SUPFAM" id="SSF46579">
    <property type="entry name" value="Prefoldin"/>
    <property type="match status" value="1"/>
</dbReference>
<keyword evidence="2" id="KW-0143">Chaperone</keyword>
<dbReference type="GO" id="GO:0007017">
    <property type="term" value="P:microtubule-based process"/>
    <property type="evidence" value="ECO:0007669"/>
    <property type="project" value="TreeGrafter"/>
</dbReference>